<dbReference type="Pfam" id="PF01855">
    <property type="entry name" value="POR_N"/>
    <property type="match status" value="1"/>
</dbReference>
<feature type="domain" description="Pyruvate flavodoxin/ferredoxin oxidoreductase pyrimidine binding" evidence="2">
    <location>
        <begin position="28"/>
        <end position="221"/>
    </location>
</feature>
<sequence length="222" mass="24877">MAQLVGEEKAKLAQKVDFRTGNEMAARAAKQINFHLMGYYPITPSTEVAEFLDEMKAEGEHEIRMIPSDGEHSAAGICYGATSGGGRVFNATASQGFLYSLEQLPVQSSSRFPMLLQLVNRTVSSPLDIRCDHSDLYYALTTGWIILLAREPQAVYDMNIVAVRIGEHPKVRLPVIVAYDGFFTSHQKRRVQYFENDEAVVDFVGRQPEFPHALDPRHPVTF</sequence>
<dbReference type="Gene3D" id="3.40.50.970">
    <property type="match status" value="1"/>
</dbReference>
<accession>X0TQU8</accession>
<dbReference type="AlphaFoldDB" id="X0TQU8"/>
<gene>
    <name evidence="3" type="ORF">S01H1_30162</name>
</gene>
<proteinExistence type="predicted"/>
<dbReference type="CDD" id="cd07034">
    <property type="entry name" value="TPP_PYR_PFOR_IOR-alpha_like"/>
    <property type="match status" value="1"/>
</dbReference>
<dbReference type="PANTHER" id="PTHR32154">
    <property type="entry name" value="PYRUVATE-FLAVODOXIN OXIDOREDUCTASE-RELATED"/>
    <property type="match status" value="1"/>
</dbReference>
<dbReference type="InterPro" id="IPR002880">
    <property type="entry name" value="Pyrv_Fd/Flavodoxin_OxRdtase_N"/>
</dbReference>
<protein>
    <recommendedName>
        <fullName evidence="2">Pyruvate flavodoxin/ferredoxin oxidoreductase pyrimidine binding domain-containing protein</fullName>
    </recommendedName>
</protein>
<comment type="caution">
    <text evidence="3">The sequence shown here is derived from an EMBL/GenBank/DDBJ whole genome shotgun (WGS) entry which is preliminary data.</text>
</comment>
<evidence type="ECO:0000256" key="1">
    <source>
        <dbReference type="ARBA" id="ARBA00023002"/>
    </source>
</evidence>
<dbReference type="PANTHER" id="PTHR32154:SF0">
    <property type="entry name" value="PYRUVATE-FLAVODOXIN OXIDOREDUCTASE-RELATED"/>
    <property type="match status" value="1"/>
</dbReference>
<evidence type="ECO:0000313" key="3">
    <source>
        <dbReference type="EMBL" id="GAF95624.1"/>
    </source>
</evidence>
<name>X0TQU8_9ZZZZ</name>
<dbReference type="GO" id="GO:0016491">
    <property type="term" value="F:oxidoreductase activity"/>
    <property type="evidence" value="ECO:0007669"/>
    <property type="project" value="UniProtKB-KW"/>
</dbReference>
<reference evidence="3" key="1">
    <citation type="journal article" date="2014" name="Front. Microbiol.">
        <title>High frequency of phylogenetically diverse reductive dehalogenase-homologous genes in deep subseafloor sedimentary metagenomes.</title>
        <authorList>
            <person name="Kawai M."/>
            <person name="Futagami T."/>
            <person name="Toyoda A."/>
            <person name="Takaki Y."/>
            <person name="Nishi S."/>
            <person name="Hori S."/>
            <person name="Arai W."/>
            <person name="Tsubouchi T."/>
            <person name="Morono Y."/>
            <person name="Uchiyama I."/>
            <person name="Ito T."/>
            <person name="Fujiyama A."/>
            <person name="Inagaki F."/>
            <person name="Takami H."/>
        </authorList>
    </citation>
    <scope>NUCLEOTIDE SEQUENCE</scope>
    <source>
        <strain evidence="3">Expedition CK06-06</strain>
    </source>
</reference>
<keyword evidence="1" id="KW-0560">Oxidoreductase</keyword>
<dbReference type="InterPro" id="IPR050722">
    <property type="entry name" value="Pyruvate:ferred/Flavod_OxRd"/>
</dbReference>
<dbReference type="GO" id="GO:0006979">
    <property type="term" value="P:response to oxidative stress"/>
    <property type="evidence" value="ECO:0007669"/>
    <property type="project" value="TreeGrafter"/>
</dbReference>
<organism evidence="3">
    <name type="scientific">marine sediment metagenome</name>
    <dbReference type="NCBI Taxonomy" id="412755"/>
    <lineage>
        <taxon>unclassified sequences</taxon>
        <taxon>metagenomes</taxon>
        <taxon>ecological metagenomes</taxon>
    </lineage>
</organism>
<evidence type="ECO:0000259" key="2">
    <source>
        <dbReference type="Pfam" id="PF01855"/>
    </source>
</evidence>
<dbReference type="SUPFAM" id="SSF52518">
    <property type="entry name" value="Thiamin diphosphate-binding fold (THDP-binding)"/>
    <property type="match status" value="1"/>
</dbReference>
<feature type="non-terminal residue" evidence="3">
    <location>
        <position position="222"/>
    </location>
</feature>
<dbReference type="EMBL" id="BARS01018539">
    <property type="protein sequence ID" value="GAF95624.1"/>
    <property type="molecule type" value="Genomic_DNA"/>
</dbReference>
<dbReference type="InterPro" id="IPR029061">
    <property type="entry name" value="THDP-binding"/>
</dbReference>